<evidence type="ECO:0000256" key="2">
    <source>
        <dbReference type="PROSITE-ProRule" id="PRU00335"/>
    </source>
</evidence>
<keyword evidence="1 2" id="KW-0238">DNA-binding</keyword>
<dbReference type="RefSeq" id="WP_259621914.1">
    <property type="nucleotide sequence ID" value="NZ_JANYMP010000002.1"/>
</dbReference>
<feature type="DNA-binding region" description="H-T-H motif" evidence="2">
    <location>
        <begin position="25"/>
        <end position="44"/>
    </location>
</feature>
<dbReference type="InterPro" id="IPR041583">
    <property type="entry name" value="TetR_C_31"/>
</dbReference>
<accession>A0A9X3AEW8</accession>
<protein>
    <submittedName>
        <fullName evidence="4">TetR family transcriptional regulator</fullName>
    </submittedName>
</protein>
<dbReference type="Pfam" id="PF17940">
    <property type="entry name" value="TetR_C_31"/>
    <property type="match status" value="1"/>
</dbReference>
<keyword evidence="5" id="KW-1185">Reference proteome</keyword>
<dbReference type="InterPro" id="IPR001647">
    <property type="entry name" value="HTH_TetR"/>
</dbReference>
<dbReference type="InterPro" id="IPR009057">
    <property type="entry name" value="Homeodomain-like_sf"/>
</dbReference>
<reference evidence="4" key="1">
    <citation type="submission" date="2022-08" db="EMBL/GenBank/DDBJ databases">
        <authorList>
            <person name="Tistechok S."/>
            <person name="Samborskyy M."/>
            <person name="Roman I."/>
        </authorList>
    </citation>
    <scope>NUCLEOTIDE SEQUENCE</scope>
    <source>
        <strain evidence="4">DSM 103496</strain>
    </source>
</reference>
<dbReference type="Proteomes" id="UP001141259">
    <property type="component" value="Unassembled WGS sequence"/>
</dbReference>
<proteinExistence type="predicted"/>
<dbReference type="Gene3D" id="1.10.357.10">
    <property type="entry name" value="Tetracycline Repressor, domain 2"/>
    <property type="match status" value="1"/>
</dbReference>
<dbReference type="PROSITE" id="PS50977">
    <property type="entry name" value="HTH_TETR_2"/>
    <property type="match status" value="1"/>
</dbReference>
<dbReference type="GO" id="GO:0003677">
    <property type="term" value="F:DNA binding"/>
    <property type="evidence" value="ECO:0007669"/>
    <property type="project" value="UniProtKB-UniRule"/>
</dbReference>
<dbReference type="EMBL" id="JANYMP010000002">
    <property type="protein sequence ID" value="MCS7476415.1"/>
    <property type="molecule type" value="Genomic_DNA"/>
</dbReference>
<evidence type="ECO:0000313" key="4">
    <source>
        <dbReference type="EMBL" id="MCS7476415.1"/>
    </source>
</evidence>
<evidence type="ECO:0000256" key="1">
    <source>
        <dbReference type="ARBA" id="ARBA00023125"/>
    </source>
</evidence>
<evidence type="ECO:0000259" key="3">
    <source>
        <dbReference type="PROSITE" id="PS50977"/>
    </source>
</evidence>
<dbReference type="AlphaFoldDB" id="A0A9X3AEW8"/>
<sequence>MTDRMDLLADAAIEVVAAHGMRGLTHRAVDAEAGVPPGSTSAYFRTRKALVEGLVQRLADLDDAEITTARLDHLAVDGPADVDRLAEGVAALLDHWLTVGRSRSLARFACLLEATHHPELRTILAHGDRPRAQARAVVALAGSTDPDRDSRALVAFVDGLLFDRLAGAGVTTAPPPGTPESRDQLRHAFRAALLGVLRG</sequence>
<organism evidence="4 5">
    <name type="scientific">Umezawaea endophytica</name>
    <dbReference type="NCBI Taxonomy" id="1654476"/>
    <lineage>
        <taxon>Bacteria</taxon>
        <taxon>Bacillati</taxon>
        <taxon>Actinomycetota</taxon>
        <taxon>Actinomycetes</taxon>
        <taxon>Pseudonocardiales</taxon>
        <taxon>Pseudonocardiaceae</taxon>
        <taxon>Umezawaea</taxon>
    </lineage>
</organism>
<feature type="domain" description="HTH tetR-type" evidence="3">
    <location>
        <begin position="2"/>
        <end position="62"/>
    </location>
</feature>
<comment type="caution">
    <text evidence="4">The sequence shown here is derived from an EMBL/GenBank/DDBJ whole genome shotgun (WGS) entry which is preliminary data.</text>
</comment>
<dbReference type="SUPFAM" id="SSF46689">
    <property type="entry name" value="Homeodomain-like"/>
    <property type="match status" value="1"/>
</dbReference>
<evidence type="ECO:0000313" key="5">
    <source>
        <dbReference type="Proteomes" id="UP001141259"/>
    </source>
</evidence>
<dbReference type="Pfam" id="PF00440">
    <property type="entry name" value="TetR_N"/>
    <property type="match status" value="1"/>
</dbReference>
<name>A0A9X3AEW8_9PSEU</name>
<gene>
    <name evidence="4" type="ORF">NZH93_06095</name>
</gene>